<dbReference type="GO" id="GO:0006139">
    <property type="term" value="P:nucleobase-containing compound metabolic process"/>
    <property type="evidence" value="ECO:0007669"/>
    <property type="project" value="InterPro"/>
</dbReference>
<evidence type="ECO:0000256" key="2">
    <source>
        <dbReference type="ARBA" id="ARBA00022741"/>
    </source>
</evidence>
<dbReference type="GO" id="GO:0019205">
    <property type="term" value="F:nucleobase-containing compound kinase activity"/>
    <property type="evidence" value="ECO:0007669"/>
    <property type="project" value="InterPro"/>
</dbReference>
<evidence type="ECO:0000313" key="5">
    <source>
        <dbReference type="EMBL" id="CAK7903443.1"/>
    </source>
</evidence>
<dbReference type="GO" id="GO:0005524">
    <property type="term" value="F:ATP binding"/>
    <property type="evidence" value="ECO:0007669"/>
    <property type="project" value="InterPro"/>
</dbReference>
<reference evidence="5" key="1">
    <citation type="submission" date="2024-01" db="EMBL/GenBank/DDBJ databases">
        <authorList>
            <person name="Webb A."/>
        </authorList>
    </citation>
    <scope>NUCLEOTIDE SEQUENCE</scope>
    <source>
        <strain evidence="5">Pm1</strain>
    </source>
</reference>
<keyword evidence="2" id="KW-0547">Nucleotide-binding</keyword>
<dbReference type="PRINTS" id="PR00094">
    <property type="entry name" value="ADENYLTKNASE"/>
</dbReference>
<accession>A0AAV1T8V6</accession>
<keyword evidence="1 4" id="KW-0808">Transferase</keyword>
<keyword evidence="3 4" id="KW-0418">Kinase</keyword>
<sequence>MELLNSHPFSLDSHPSFKILYVQGTQSPLDKDEYFLCHLATGDILRAAVAAGTDIGKKVKSAMESGALVTEEIVVGIIKNAIKSSECRRGFILDDFPRTVVQAKSSTKS</sequence>
<dbReference type="Proteomes" id="UP001162060">
    <property type="component" value="Unassembled WGS sequence"/>
</dbReference>
<dbReference type="AlphaFoldDB" id="A0AAV1T8V6"/>
<evidence type="ECO:0000313" key="6">
    <source>
        <dbReference type="Proteomes" id="UP001162060"/>
    </source>
</evidence>
<dbReference type="Gene3D" id="3.40.50.300">
    <property type="entry name" value="P-loop containing nucleotide triphosphate hydrolases"/>
    <property type="match status" value="1"/>
</dbReference>
<dbReference type="InterPro" id="IPR000850">
    <property type="entry name" value="Adenylat/UMP-CMP_kin"/>
</dbReference>
<name>A0AAV1T8V6_9STRA</name>
<evidence type="ECO:0000256" key="4">
    <source>
        <dbReference type="RuleBase" id="RU003330"/>
    </source>
</evidence>
<dbReference type="InterPro" id="IPR027417">
    <property type="entry name" value="P-loop_NTPase"/>
</dbReference>
<evidence type="ECO:0008006" key="7">
    <source>
        <dbReference type="Google" id="ProtNLM"/>
    </source>
</evidence>
<comment type="similarity">
    <text evidence="4">Belongs to the adenylate kinase family.</text>
</comment>
<dbReference type="EMBL" id="CAKLBY020000025">
    <property type="protein sequence ID" value="CAK7903443.1"/>
    <property type="molecule type" value="Genomic_DNA"/>
</dbReference>
<organism evidence="5 6">
    <name type="scientific">Peronospora matthiolae</name>
    <dbReference type="NCBI Taxonomy" id="2874970"/>
    <lineage>
        <taxon>Eukaryota</taxon>
        <taxon>Sar</taxon>
        <taxon>Stramenopiles</taxon>
        <taxon>Oomycota</taxon>
        <taxon>Peronosporomycetes</taxon>
        <taxon>Peronosporales</taxon>
        <taxon>Peronosporaceae</taxon>
        <taxon>Peronospora</taxon>
    </lineage>
</organism>
<dbReference type="PANTHER" id="PTHR23359">
    <property type="entry name" value="NUCLEOTIDE KINASE"/>
    <property type="match status" value="1"/>
</dbReference>
<dbReference type="CDD" id="cd01428">
    <property type="entry name" value="ADK"/>
    <property type="match status" value="1"/>
</dbReference>
<gene>
    <name evidence="5" type="ORF">PM001_LOCUS2713</name>
</gene>
<evidence type="ECO:0000256" key="1">
    <source>
        <dbReference type="ARBA" id="ARBA00022679"/>
    </source>
</evidence>
<dbReference type="SUPFAM" id="SSF52540">
    <property type="entry name" value="P-loop containing nucleoside triphosphate hydrolases"/>
    <property type="match status" value="1"/>
</dbReference>
<comment type="caution">
    <text evidence="5">The sequence shown here is derived from an EMBL/GenBank/DDBJ whole genome shotgun (WGS) entry which is preliminary data.</text>
</comment>
<proteinExistence type="inferred from homology"/>
<protein>
    <recommendedName>
        <fullName evidence="7">Adenylate kinase</fullName>
    </recommendedName>
</protein>
<dbReference type="Pfam" id="PF00406">
    <property type="entry name" value="ADK"/>
    <property type="match status" value="1"/>
</dbReference>
<evidence type="ECO:0000256" key="3">
    <source>
        <dbReference type="ARBA" id="ARBA00022777"/>
    </source>
</evidence>